<sequence length="255" mass="29707">MLARGSNSYSNLCIAITDPLKQEQKGQESWTALLQRLRNLLLQAYNRHLSKYEENMRLMRERRNEPGWGFIQFFLIQEELAFMFEMLGLYDDAMIQYDELDALFSQFVITKVSGINVNNQPRPRDKLREALSSKDSFQKIYLIKIACDRFPQPLLTSVTFVSPLLASHKVHTANKRKYLQIALEGHSDSSFTLQDPTASTTNKDVEFICLSKPDQKWQNERLTENFTPVVSSRLFLGLLNYISYMNHSKSWESFQ</sequence>
<keyword evidence="3" id="KW-1185">Reference proteome</keyword>
<dbReference type="Proteomes" id="UP000683360">
    <property type="component" value="Unassembled WGS sequence"/>
</dbReference>
<dbReference type="OrthoDB" id="10256906at2759"/>
<dbReference type="GO" id="GO:0034498">
    <property type="term" value="P:early endosome to Golgi transport"/>
    <property type="evidence" value="ECO:0007669"/>
    <property type="project" value="TreeGrafter"/>
</dbReference>
<dbReference type="InterPro" id="IPR045126">
    <property type="entry name" value="TRAPPC10/Trs130"/>
</dbReference>
<dbReference type="GO" id="GO:1990071">
    <property type="term" value="C:TRAPPII protein complex"/>
    <property type="evidence" value="ECO:0007669"/>
    <property type="project" value="InterPro"/>
</dbReference>
<dbReference type="PANTHER" id="PTHR13251:SF3">
    <property type="entry name" value="TRAFFICKING PROTEIN PARTICLE COMPLEX SUBUNIT 10"/>
    <property type="match status" value="1"/>
</dbReference>
<proteinExistence type="predicted"/>
<evidence type="ECO:0000313" key="3">
    <source>
        <dbReference type="Proteomes" id="UP000683360"/>
    </source>
</evidence>
<dbReference type="GO" id="GO:0005829">
    <property type="term" value="C:cytosol"/>
    <property type="evidence" value="ECO:0007669"/>
    <property type="project" value="GOC"/>
</dbReference>
<evidence type="ECO:0000259" key="1">
    <source>
        <dbReference type="Pfam" id="PF23036"/>
    </source>
</evidence>
<accession>A0A8S3SNH2</accession>
<feature type="domain" description="TRAPPC10/Trs130 N-terminal" evidence="1">
    <location>
        <begin position="9"/>
        <end position="113"/>
    </location>
</feature>
<name>A0A8S3SNH2_MYTED</name>
<dbReference type="GO" id="GO:0006891">
    <property type="term" value="P:intra-Golgi vesicle-mediated transport"/>
    <property type="evidence" value="ECO:0007669"/>
    <property type="project" value="TreeGrafter"/>
</dbReference>
<dbReference type="Pfam" id="PF23036">
    <property type="entry name" value="TRAPPC10_1st"/>
    <property type="match status" value="1"/>
</dbReference>
<dbReference type="PANTHER" id="PTHR13251">
    <property type="entry name" value="EPILEPSY HOLOPROSENCEPHALY CANDIDATE 1/TMEM1"/>
    <property type="match status" value="1"/>
</dbReference>
<reference evidence="2" key="1">
    <citation type="submission" date="2021-03" db="EMBL/GenBank/DDBJ databases">
        <authorList>
            <person name="Bekaert M."/>
        </authorList>
    </citation>
    <scope>NUCLEOTIDE SEQUENCE</scope>
</reference>
<protein>
    <submittedName>
        <fullName evidence="2">TRAPPC10</fullName>
    </submittedName>
</protein>
<dbReference type="EMBL" id="CAJPWZ010001692">
    <property type="protein sequence ID" value="CAG2221716.1"/>
    <property type="molecule type" value="Genomic_DNA"/>
</dbReference>
<comment type="caution">
    <text evidence="2">The sequence shown here is derived from an EMBL/GenBank/DDBJ whole genome shotgun (WGS) entry which is preliminary data.</text>
</comment>
<evidence type="ECO:0000313" key="2">
    <source>
        <dbReference type="EMBL" id="CAG2221716.1"/>
    </source>
</evidence>
<dbReference type="InterPro" id="IPR056913">
    <property type="entry name" value="TRAPPC10/Trs130_N"/>
</dbReference>
<dbReference type="AlphaFoldDB" id="A0A8S3SNH2"/>
<organism evidence="2 3">
    <name type="scientific">Mytilus edulis</name>
    <name type="common">Blue mussel</name>
    <dbReference type="NCBI Taxonomy" id="6550"/>
    <lineage>
        <taxon>Eukaryota</taxon>
        <taxon>Metazoa</taxon>
        <taxon>Spiralia</taxon>
        <taxon>Lophotrochozoa</taxon>
        <taxon>Mollusca</taxon>
        <taxon>Bivalvia</taxon>
        <taxon>Autobranchia</taxon>
        <taxon>Pteriomorphia</taxon>
        <taxon>Mytilida</taxon>
        <taxon>Mytiloidea</taxon>
        <taxon>Mytilidae</taxon>
        <taxon>Mytilinae</taxon>
        <taxon>Mytilus</taxon>
    </lineage>
</organism>
<gene>
    <name evidence="2" type="ORF">MEDL_35109</name>
</gene>